<proteinExistence type="predicted"/>
<protein>
    <submittedName>
        <fullName evidence="2">Uncharacterized protein</fullName>
    </submittedName>
</protein>
<keyword evidence="3" id="KW-1185">Reference proteome</keyword>
<comment type="caution">
    <text evidence="2">The sequence shown here is derived from an EMBL/GenBank/DDBJ whole genome shotgun (WGS) entry which is preliminary data.</text>
</comment>
<reference evidence="2" key="1">
    <citation type="journal article" date="2023" name="Mol. Phylogenet. Evol.">
        <title>Genome-scale phylogeny and comparative genomics of the fungal order Sordariales.</title>
        <authorList>
            <person name="Hensen N."/>
            <person name="Bonometti L."/>
            <person name="Westerberg I."/>
            <person name="Brannstrom I.O."/>
            <person name="Guillou S."/>
            <person name="Cros-Aarteil S."/>
            <person name="Calhoun S."/>
            <person name="Haridas S."/>
            <person name="Kuo A."/>
            <person name="Mondo S."/>
            <person name="Pangilinan J."/>
            <person name="Riley R."/>
            <person name="LaButti K."/>
            <person name="Andreopoulos B."/>
            <person name="Lipzen A."/>
            <person name="Chen C."/>
            <person name="Yan M."/>
            <person name="Daum C."/>
            <person name="Ng V."/>
            <person name="Clum A."/>
            <person name="Steindorff A."/>
            <person name="Ohm R.A."/>
            <person name="Martin F."/>
            <person name="Silar P."/>
            <person name="Natvig D.O."/>
            <person name="Lalanne C."/>
            <person name="Gautier V."/>
            <person name="Ament-Velasquez S.L."/>
            <person name="Kruys A."/>
            <person name="Hutchinson M.I."/>
            <person name="Powell A.J."/>
            <person name="Barry K."/>
            <person name="Miller A.N."/>
            <person name="Grigoriev I.V."/>
            <person name="Debuchy R."/>
            <person name="Gladieux P."/>
            <person name="Hiltunen Thoren M."/>
            <person name="Johannesson H."/>
        </authorList>
    </citation>
    <scope>NUCLEOTIDE SEQUENCE</scope>
    <source>
        <strain evidence="2">CBS 118394</strain>
    </source>
</reference>
<sequence length="725" mass="82541">MATFSKALAGPEGLKIIRRILSFVDSPRDIFSAIRTCKAIYMVYNTASWPILVQVIINGFGMNLKDALALLNVPVFERGDHLPELPSNILIEQSIWSRKVRTFATTYYNALPVRRAPNANALIWGNWATQRETIIKLARLHTIVDAFTDQYMKNFRSLMTKCTPKLTDFSSSGTSSFGKTNTIAPRISTELPQAVSFSEKHRLQRAFIRFELVCRLFSIPFWKMLLANQNDGEEGVEKILAYQKNDYHVDKFLYLFDTCDAEQILSVGVFVRTQYRVMLQDMRLKFVGAGDSDSESESGDKIDIEQPSADDTPQPEKHDLYWHLQNYKSFMVNHLDHLAPPLKTPHPNRIDFENQACGLGLVLLRKLLKLNVDARNRELRELLGVLGPFNESYEDQHEISTSFKHTDSFVRLDHDDPIHPERPSSTPPYDEMDINFEGERNSYDTVSESSSASEGSEGSGVQHMVLDYDADTYPLRLLGFPFWDSNRLEAQEFADFRLLCNNASLEAKPYGPKDKIPPGFGDWETSKSYKRTLQRTKVTQAEFNELRLKFFVERFKDAEDGMDKRRAEGLKEVESGEDKPDEVGEEEENVVMQEAKNEALATGVFNILGTFCRSDDGETSFRLEGGLLSSQVTIALVSSEQVDYDLDEPLNWFSSHRAGGSTCYSRSSYRDSDILRPKNRFRAGPPKRFAPTERYPTVASAKCRVNTMQNQQPIELERGRGSDNQ</sequence>
<dbReference type="EMBL" id="JAUEDM010000009">
    <property type="protein sequence ID" value="KAK3312244.1"/>
    <property type="molecule type" value="Genomic_DNA"/>
</dbReference>
<feature type="region of interest" description="Disordered" evidence="1">
    <location>
        <begin position="289"/>
        <end position="316"/>
    </location>
</feature>
<reference evidence="2" key="2">
    <citation type="submission" date="2023-06" db="EMBL/GenBank/DDBJ databases">
        <authorList>
            <consortium name="Lawrence Berkeley National Laboratory"/>
            <person name="Haridas S."/>
            <person name="Hensen N."/>
            <person name="Bonometti L."/>
            <person name="Westerberg I."/>
            <person name="Brannstrom I.O."/>
            <person name="Guillou S."/>
            <person name="Cros-Aarteil S."/>
            <person name="Calhoun S."/>
            <person name="Kuo A."/>
            <person name="Mondo S."/>
            <person name="Pangilinan J."/>
            <person name="Riley R."/>
            <person name="Labutti K."/>
            <person name="Andreopoulos B."/>
            <person name="Lipzen A."/>
            <person name="Chen C."/>
            <person name="Yanf M."/>
            <person name="Daum C."/>
            <person name="Ng V."/>
            <person name="Clum A."/>
            <person name="Steindorff A."/>
            <person name="Ohm R."/>
            <person name="Martin F."/>
            <person name="Silar P."/>
            <person name="Natvig D."/>
            <person name="Lalanne C."/>
            <person name="Gautier V."/>
            <person name="Ament-Velasquez S.L."/>
            <person name="Kruys A."/>
            <person name="Hutchinson M.I."/>
            <person name="Powell A.J."/>
            <person name="Barry K."/>
            <person name="Miller A.N."/>
            <person name="Grigoriev I.V."/>
            <person name="Debuchy R."/>
            <person name="Gladieux P."/>
            <person name="Thoren M.H."/>
            <person name="Johannesson H."/>
        </authorList>
    </citation>
    <scope>NUCLEOTIDE SEQUENCE</scope>
    <source>
        <strain evidence="2">CBS 118394</strain>
    </source>
</reference>
<accession>A0AAE0LZ50</accession>
<dbReference type="Proteomes" id="UP001283341">
    <property type="component" value="Unassembled WGS sequence"/>
</dbReference>
<organism evidence="2 3">
    <name type="scientific">Apodospora peruviana</name>
    <dbReference type="NCBI Taxonomy" id="516989"/>
    <lineage>
        <taxon>Eukaryota</taxon>
        <taxon>Fungi</taxon>
        <taxon>Dikarya</taxon>
        <taxon>Ascomycota</taxon>
        <taxon>Pezizomycotina</taxon>
        <taxon>Sordariomycetes</taxon>
        <taxon>Sordariomycetidae</taxon>
        <taxon>Sordariales</taxon>
        <taxon>Lasiosphaeriaceae</taxon>
        <taxon>Apodospora</taxon>
    </lineage>
</organism>
<dbReference type="AlphaFoldDB" id="A0AAE0LZ50"/>
<evidence type="ECO:0000313" key="2">
    <source>
        <dbReference type="EMBL" id="KAK3312244.1"/>
    </source>
</evidence>
<name>A0AAE0LZ50_9PEZI</name>
<evidence type="ECO:0000313" key="3">
    <source>
        <dbReference type="Proteomes" id="UP001283341"/>
    </source>
</evidence>
<gene>
    <name evidence="2" type="ORF">B0H66DRAFT_608527</name>
</gene>
<evidence type="ECO:0000256" key="1">
    <source>
        <dbReference type="SAM" id="MobiDB-lite"/>
    </source>
</evidence>